<keyword evidence="3" id="KW-1185">Reference proteome</keyword>
<gene>
    <name evidence="2" type="ORF">Aglo03_46490</name>
</gene>
<accession>A0A9W6QNU6</accession>
<name>A0A9W6QNU6_9PSEU</name>
<comment type="caution">
    <text evidence="2">The sequence shown here is derived from an EMBL/GenBank/DDBJ whole genome shotgun (WGS) entry which is preliminary data.</text>
</comment>
<proteinExistence type="predicted"/>
<reference evidence="2" key="1">
    <citation type="submission" date="2023-02" db="EMBL/GenBank/DDBJ databases">
        <title>Actinokineospora globicatena NBRC 15670.</title>
        <authorList>
            <person name="Ichikawa N."/>
            <person name="Sato H."/>
            <person name="Tonouchi N."/>
        </authorList>
    </citation>
    <scope>NUCLEOTIDE SEQUENCE</scope>
    <source>
        <strain evidence="2">NBRC 15670</strain>
    </source>
</reference>
<evidence type="ECO:0000256" key="1">
    <source>
        <dbReference type="SAM" id="MobiDB-lite"/>
    </source>
</evidence>
<dbReference type="AlphaFoldDB" id="A0A9W6QNU6"/>
<feature type="region of interest" description="Disordered" evidence="1">
    <location>
        <begin position="29"/>
        <end position="53"/>
    </location>
</feature>
<evidence type="ECO:0000313" key="3">
    <source>
        <dbReference type="Proteomes" id="UP001165042"/>
    </source>
</evidence>
<protein>
    <submittedName>
        <fullName evidence="2">Uncharacterized protein</fullName>
    </submittedName>
</protein>
<evidence type="ECO:0000313" key="2">
    <source>
        <dbReference type="EMBL" id="GLW93833.1"/>
    </source>
</evidence>
<dbReference type="Proteomes" id="UP001165042">
    <property type="component" value="Unassembled WGS sequence"/>
</dbReference>
<organism evidence="2 3">
    <name type="scientific">Actinokineospora globicatena</name>
    <dbReference type="NCBI Taxonomy" id="103729"/>
    <lineage>
        <taxon>Bacteria</taxon>
        <taxon>Bacillati</taxon>
        <taxon>Actinomycetota</taxon>
        <taxon>Actinomycetes</taxon>
        <taxon>Pseudonocardiales</taxon>
        <taxon>Pseudonocardiaceae</taxon>
        <taxon>Actinokineospora</taxon>
    </lineage>
</organism>
<dbReference type="EMBL" id="BSSD01000007">
    <property type="protein sequence ID" value="GLW93833.1"/>
    <property type="molecule type" value="Genomic_DNA"/>
</dbReference>
<sequence>MRPTTNPAAGLRGARVLCLVFGRIRSVGATPDTRLRGSDPSPRRTGSLVRTAPSRSLPALLRGALL</sequence>